<evidence type="ECO:0000256" key="3">
    <source>
        <dbReference type="ARBA" id="ARBA00022741"/>
    </source>
</evidence>
<evidence type="ECO:0000256" key="4">
    <source>
        <dbReference type="ARBA" id="ARBA00022840"/>
    </source>
</evidence>
<dbReference type="GO" id="GO:0016020">
    <property type="term" value="C:membrane"/>
    <property type="evidence" value="ECO:0007669"/>
    <property type="project" value="InterPro"/>
</dbReference>
<dbReference type="InterPro" id="IPR050683">
    <property type="entry name" value="Bact_Polysacc_Export_ATP-bd"/>
</dbReference>
<dbReference type="PANTHER" id="PTHR46743">
    <property type="entry name" value="TEICHOIC ACIDS EXPORT ATP-BINDING PROTEIN TAGH"/>
    <property type="match status" value="1"/>
</dbReference>
<dbReference type="GO" id="GO:0140359">
    <property type="term" value="F:ABC-type transporter activity"/>
    <property type="evidence" value="ECO:0007669"/>
    <property type="project" value="InterPro"/>
</dbReference>
<evidence type="ECO:0000256" key="1">
    <source>
        <dbReference type="ARBA" id="ARBA00005417"/>
    </source>
</evidence>
<dbReference type="SMART" id="SM00382">
    <property type="entry name" value="AAA"/>
    <property type="match status" value="1"/>
</dbReference>
<dbReference type="AlphaFoldDB" id="A0A2U3L1W0"/>
<dbReference type="EMBL" id="OMOD01000157">
    <property type="protein sequence ID" value="SPF45891.1"/>
    <property type="molecule type" value="Genomic_DNA"/>
</dbReference>
<evidence type="ECO:0000313" key="6">
    <source>
        <dbReference type="EMBL" id="SPF45891.1"/>
    </source>
</evidence>
<dbReference type="PANTHER" id="PTHR46743:SF2">
    <property type="entry name" value="TEICHOIC ACIDS EXPORT ATP-BINDING PROTEIN TAGH"/>
    <property type="match status" value="1"/>
</dbReference>
<dbReference type="CDD" id="cd03220">
    <property type="entry name" value="ABC_KpsT_Wzt"/>
    <property type="match status" value="1"/>
</dbReference>
<evidence type="ECO:0000259" key="5">
    <source>
        <dbReference type="PROSITE" id="PS50893"/>
    </source>
</evidence>
<dbReference type="InterPro" id="IPR003439">
    <property type="entry name" value="ABC_transporter-like_ATP-bd"/>
</dbReference>
<proteinExistence type="inferred from homology"/>
<name>A0A2U3L1W0_9BACT</name>
<dbReference type="InterPro" id="IPR003593">
    <property type="entry name" value="AAA+_ATPase"/>
</dbReference>
<organism evidence="6 7">
    <name type="scientific">Candidatus Sulfotelmatobacter kueseliae</name>
    <dbReference type="NCBI Taxonomy" id="2042962"/>
    <lineage>
        <taxon>Bacteria</taxon>
        <taxon>Pseudomonadati</taxon>
        <taxon>Acidobacteriota</taxon>
        <taxon>Terriglobia</taxon>
        <taxon>Terriglobales</taxon>
        <taxon>Candidatus Korobacteraceae</taxon>
        <taxon>Candidatus Sulfotelmatobacter</taxon>
    </lineage>
</organism>
<keyword evidence="4 6" id="KW-0067">ATP-binding</keyword>
<dbReference type="GO" id="GO:0016887">
    <property type="term" value="F:ATP hydrolysis activity"/>
    <property type="evidence" value="ECO:0007669"/>
    <property type="project" value="InterPro"/>
</dbReference>
<dbReference type="OrthoDB" id="9778870at2"/>
<reference evidence="7" key="1">
    <citation type="submission" date="2018-02" db="EMBL/GenBank/DDBJ databases">
        <authorList>
            <person name="Hausmann B."/>
        </authorList>
    </citation>
    <scope>NUCLEOTIDE SEQUENCE [LARGE SCALE GENOMIC DNA]</scope>
    <source>
        <strain evidence="7">Peat soil MAG SbA1</strain>
    </source>
</reference>
<keyword evidence="3" id="KW-0547">Nucleotide-binding</keyword>
<gene>
    <name evidence="6" type="ORF">SBA1_610021</name>
</gene>
<dbReference type="Gene3D" id="3.40.50.300">
    <property type="entry name" value="P-loop containing nucleotide triphosphate hydrolases"/>
    <property type="match status" value="1"/>
</dbReference>
<evidence type="ECO:0000256" key="2">
    <source>
        <dbReference type="ARBA" id="ARBA00022448"/>
    </source>
</evidence>
<dbReference type="InterPro" id="IPR015860">
    <property type="entry name" value="ABC_transpr_TagH-like"/>
</dbReference>
<keyword evidence="2" id="KW-0813">Transport</keyword>
<dbReference type="PROSITE" id="PS50893">
    <property type="entry name" value="ABC_TRANSPORTER_2"/>
    <property type="match status" value="1"/>
</dbReference>
<protein>
    <submittedName>
        <fullName evidence="6">Polysaccharide ABC transporter ATP-binding protein</fullName>
    </submittedName>
</protein>
<dbReference type="GO" id="GO:0005524">
    <property type="term" value="F:ATP binding"/>
    <property type="evidence" value="ECO:0007669"/>
    <property type="project" value="UniProtKB-KW"/>
</dbReference>
<dbReference type="Pfam" id="PF00005">
    <property type="entry name" value="ABC_tran"/>
    <property type="match status" value="1"/>
</dbReference>
<comment type="similarity">
    <text evidence="1">Belongs to the ABC transporter superfamily.</text>
</comment>
<dbReference type="InterPro" id="IPR027417">
    <property type="entry name" value="P-loop_NTPase"/>
</dbReference>
<evidence type="ECO:0000313" key="7">
    <source>
        <dbReference type="Proteomes" id="UP000238701"/>
    </source>
</evidence>
<dbReference type="Proteomes" id="UP000238701">
    <property type="component" value="Unassembled WGS sequence"/>
</dbReference>
<sequence length="432" mass="47786">MANEFAIHAEGLGKKYVIGHESQRERYVTLRDVMARTARRLGRTALDLMRGRPIVEGDELEEIWALKDIGFEVNRGDVMGVIGPNGAGKSTLLKILSRITEPTEGRATIRGRVASLLEIGTGFHPELTGRENIFLNGAVLGMSRREIRAKFDEIVDFAGIERFLDTPVKRYSSGMYVRLAFAVAAHLEPEILVVDEVLAVGDSAFQKKCLGKMQEVSHGGRTVLFVSHNMQAVQTFCTRAIFLNRGRLAANGDVRSVVEIYLSDAAPLTSTWVRPPGRPESLVFFDRINARLSGKQPHLQLNLEARILCEGKGPDFYVAADISGSLGTTLMQAFPEPEPFMRCIEGEYILNLEIDLPPLVPGRYVAHLWLGSHHTQTLDWVKDAVEIVIKESPTASRAYAHSPLHGFIAPVSRCQVTRLERGSPTVIPASRP</sequence>
<accession>A0A2U3L1W0</accession>
<feature type="domain" description="ABC transporter" evidence="5">
    <location>
        <begin position="49"/>
        <end position="270"/>
    </location>
</feature>
<dbReference type="SUPFAM" id="SSF52540">
    <property type="entry name" value="P-loop containing nucleoside triphosphate hydrolases"/>
    <property type="match status" value="1"/>
</dbReference>